<keyword evidence="7" id="KW-1185">Reference proteome</keyword>
<dbReference type="Pfam" id="PF00465">
    <property type="entry name" value="Fe-ADH"/>
    <property type="match status" value="1"/>
</dbReference>
<dbReference type="STRING" id="1332080.ATN00_11095"/>
<dbReference type="CDD" id="cd08177">
    <property type="entry name" value="MAR"/>
    <property type="match status" value="1"/>
</dbReference>
<dbReference type="SUPFAM" id="SSF56796">
    <property type="entry name" value="Dehydroquinate synthase-like"/>
    <property type="match status" value="1"/>
</dbReference>
<evidence type="ECO:0000256" key="1">
    <source>
        <dbReference type="ARBA" id="ARBA00007358"/>
    </source>
</evidence>
<reference evidence="6 7" key="1">
    <citation type="submission" date="2015-11" db="EMBL/GenBank/DDBJ databases">
        <title>A Two-component Flavoprotein Monooxygenase System MeaXY Responsible for para-Hydroxylation of 2-Methyl-6-ethylaniline and 2,6-Diethylaniline in Sphingobium baderi DE-13.</title>
        <authorList>
            <person name="Cheng M."/>
            <person name="Meng Q."/>
            <person name="Yang Y."/>
            <person name="Chu C."/>
            <person name="Yan X."/>
            <person name="He J."/>
            <person name="Li S."/>
        </authorList>
    </citation>
    <scope>NUCLEOTIDE SEQUENCE [LARGE SCALE GENOMIC DNA]</scope>
    <source>
        <strain evidence="6 7">DE-13</strain>
    </source>
</reference>
<dbReference type="GO" id="GO:0004022">
    <property type="term" value="F:alcohol dehydrogenase (NAD+) activity"/>
    <property type="evidence" value="ECO:0007669"/>
    <property type="project" value="TreeGrafter"/>
</dbReference>
<evidence type="ECO:0000313" key="6">
    <source>
        <dbReference type="EMBL" id="ALR20761.1"/>
    </source>
</evidence>
<dbReference type="PANTHER" id="PTHR11496">
    <property type="entry name" value="ALCOHOL DEHYDROGENASE"/>
    <property type="match status" value="1"/>
</dbReference>
<proteinExistence type="inferred from homology"/>
<dbReference type="Gene3D" id="3.40.50.1970">
    <property type="match status" value="1"/>
</dbReference>
<accession>A0A0S3EZ96</accession>
<evidence type="ECO:0000256" key="3">
    <source>
        <dbReference type="ARBA" id="ARBA00023027"/>
    </source>
</evidence>
<dbReference type="InterPro" id="IPR034786">
    <property type="entry name" value="MAR"/>
</dbReference>
<dbReference type="Proteomes" id="UP000056968">
    <property type="component" value="Chromosome"/>
</dbReference>
<dbReference type="InterPro" id="IPR001670">
    <property type="entry name" value="ADH_Fe/GldA"/>
</dbReference>
<dbReference type="EMBL" id="CP013264">
    <property type="protein sequence ID" value="ALR20761.1"/>
    <property type="molecule type" value="Genomic_DNA"/>
</dbReference>
<dbReference type="InterPro" id="IPR039697">
    <property type="entry name" value="Alcohol_dehydrogenase_Fe"/>
</dbReference>
<dbReference type="Pfam" id="PF25137">
    <property type="entry name" value="ADH_Fe_C"/>
    <property type="match status" value="1"/>
</dbReference>
<evidence type="ECO:0000259" key="4">
    <source>
        <dbReference type="Pfam" id="PF00465"/>
    </source>
</evidence>
<dbReference type="Gene3D" id="1.20.1090.10">
    <property type="entry name" value="Dehydroquinate synthase-like - alpha domain"/>
    <property type="match status" value="1"/>
</dbReference>
<dbReference type="KEGG" id="sbd:ATN00_11095"/>
<name>A0A0S3EZ96_9SPHN</name>
<evidence type="ECO:0000259" key="5">
    <source>
        <dbReference type="Pfam" id="PF25137"/>
    </source>
</evidence>
<sequence>MQTFRYQALPTRVLFGTGTLSALAGECAALGVKRAMVLTTPQQADLAERASRLLGSIDAGHFTDAAMHTPVEVTERAMEHLTRIRADGIVSLGGGSTIGLGKAIALRTDLPQIVVPTTYAGSEMTPIIGQTEQGRKTTQRSPHVQPESVIYDVSLTLTLPSGASVRSGLNAIAHAAEALYADNGNPITSLMAEEGIRAITEALPVILSDAGDIAARGKALYGAWLCGSCLGQVDMGLHHKLCHVLGGSFDLPHAETHSVILPHAIAYNRVAKPAMARLARALATDEAPWTALHLLARGLNAPLALRDLGLPESAIPEAVEIACANTYPNPRPLDRAPLELLLRAAWAGDPPSEY</sequence>
<comment type="similarity">
    <text evidence="1">Belongs to the iron-containing alcohol dehydrogenase family.</text>
</comment>
<gene>
    <name evidence="6" type="ORF">ATN00_11095</name>
</gene>
<keyword evidence="2" id="KW-0560">Oxidoreductase</keyword>
<feature type="domain" description="Fe-containing alcohol dehydrogenase-like C-terminal" evidence="5">
    <location>
        <begin position="165"/>
        <end position="346"/>
    </location>
</feature>
<dbReference type="GO" id="GO:0018506">
    <property type="term" value="F:maleylacetate reductase activity"/>
    <property type="evidence" value="ECO:0007669"/>
    <property type="project" value="InterPro"/>
</dbReference>
<dbReference type="PANTHER" id="PTHR11496:SF102">
    <property type="entry name" value="ALCOHOL DEHYDROGENASE 4"/>
    <property type="match status" value="1"/>
</dbReference>
<keyword evidence="3" id="KW-0520">NAD</keyword>
<evidence type="ECO:0000313" key="7">
    <source>
        <dbReference type="Proteomes" id="UP000056968"/>
    </source>
</evidence>
<dbReference type="InterPro" id="IPR056798">
    <property type="entry name" value="ADH_Fe_C"/>
</dbReference>
<dbReference type="OrthoDB" id="3812122at2"/>
<organism evidence="6 7">
    <name type="scientific">Sphingobium baderi</name>
    <dbReference type="NCBI Taxonomy" id="1332080"/>
    <lineage>
        <taxon>Bacteria</taxon>
        <taxon>Pseudomonadati</taxon>
        <taxon>Pseudomonadota</taxon>
        <taxon>Alphaproteobacteria</taxon>
        <taxon>Sphingomonadales</taxon>
        <taxon>Sphingomonadaceae</taxon>
        <taxon>Sphingobium</taxon>
    </lineage>
</organism>
<protein>
    <submittedName>
        <fullName evidence="6">Maleylacetate reductase</fullName>
    </submittedName>
</protein>
<dbReference type="RefSeq" id="WP_062064683.1">
    <property type="nucleotide sequence ID" value="NZ_CP013264.1"/>
</dbReference>
<evidence type="ECO:0000256" key="2">
    <source>
        <dbReference type="ARBA" id="ARBA00023002"/>
    </source>
</evidence>
<feature type="domain" description="Alcohol dehydrogenase iron-type/glycerol dehydrogenase GldA" evidence="4">
    <location>
        <begin position="10"/>
        <end position="152"/>
    </location>
</feature>
<dbReference type="AlphaFoldDB" id="A0A0S3EZ96"/>
<dbReference type="GO" id="GO:0046872">
    <property type="term" value="F:metal ion binding"/>
    <property type="evidence" value="ECO:0007669"/>
    <property type="project" value="InterPro"/>
</dbReference>